<accession>A0A8B6H453</accession>
<dbReference type="GO" id="GO:0016529">
    <property type="term" value="C:sarcoplasmic reticulum"/>
    <property type="evidence" value="ECO:0007669"/>
    <property type="project" value="TreeGrafter"/>
</dbReference>
<dbReference type="GO" id="GO:0043066">
    <property type="term" value="P:negative regulation of apoptotic process"/>
    <property type="evidence" value="ECO:0007669"/>
    <property type="project" value="InterPro"/>
</dbReference>
<dbReference type="GO" id="GO:0016324">
    <property type="term" value="C:apical plasma membrane"/>
    <property type="evidence" value="ECO:0007669"/>
    <property type="project" value="TreeGrafter"/>
</dbReference>
<evidence type="ECO:0000256" key="2">
    <source>
        <dbReference type="ARBA" id="ARBA00008332"/>
    </source>
</evidence>
<dbReference type="GO" id="GO:0015629">
    <property type="term" value="C:actin cytoskeleton"/>
    <property type="evidence" value="ECO:0007669"/>
    <property type="project" value="TreeGrafter"/>
</dbReference>
<dbReference type="AlphaFoldDB" id="A0A8B6H453"/>
<dbReference type="GO" id="GO:0030136">
    <property type="term" value="C:clathrin-coated vesicle"/>
    <property type="evidence" value="ECO:0007669"/>
    <property type="project" value="TreeGrafter"/>
</dbReference>
<dbReference type="InterPro" id="IPR019376">
    <property type="entry name" value="Myeloid_leukemia_factor"/>
</dbReference>
<feature type="region of interest" description="Disordered" evidence="5">
    <location>
        <begin position="112"/>
        <end position="175"/>
    </location>
</feature>
<dbReference type="PANTHER" id="PTHR14938:SF2">
    <property type="entry name" value="HCLS1-ASSOCIATED PROTEIN X-1"/>
    <property type="match status" value="1"/>
</dbReference>
<feature type="compositionally biased region" description="Basic and acidic residues" evidence="5">
    <location>
        <begin position="132"/>
        <end position="144"/>
    </location>
</feature>
<reference evidence="6" key="1">
    <citation type="submission" date="2018-11" db="EMBL/GenBank/DDBJ databases">
        <authorList>
            <person name="Alioto T."/>
            <person name="Alioto T."/>
        </authorList>
    </citation>
    <scope>NUCLEOTIDE SEQUENCE</scope>
</reference>
<comment type="similarity">
    <text evidence="2">Belongs to the MLF family.</text>
</comment>
<dbReference type="GO" id="GO:0005739">
    <property type="term" value="C:mitochondrion"/>
    <property type="evidence" value="ECO:0007669"/>
    <property type="project" value="TreeGrafter"/>
</dbReference>
<dbReference type="Proteomes" id="UP000596742">
    <property type="component" value="Unassembled WGS sequence"/>
</dbReference>
<evidence type="ECO:0000313" key="7">
    <source>
        <dbReference type="Proteomes" id="UP000596742"/>
    </source>
</evidence>
<evidence type="ECO:0000256" key="4">
    <source>
        <dbReference type="ARBA" id="ARBA00022553"/>
    </source>
</evidence>
<evidence type="ECO:0000313" key="6">
    <source>
        <dbReference type="EMBL" id="VDI73754.1"/>
    </source>
</evidence>
<dbReference type="PANTHER" id="PTHR14938">
    <property type="entry name" value="HCLS1-ASSOCIATED PROTEIN X-1"/>
    <property type="match status" value="1"/>
</dbReference>
<organism evidence="6 7">
    <name type="scientific">Mytilus galloprovincialis</name>
    <name type="common">Mediterranean mussel</name>
    <dbReference type="NCBI Taxonomy" id="29158"/>
    <lineage>
        <taxon>Eukaryota</taxon>
        <taxon>Metazoa</taxon>
        <taxon>Spiralia</taxon>
        <taxon>Lophotrochozoa</taxon>
        <taxon>Mollusca</taxon>
        <taxon>Bivalvia</taxon>
        <taxon>Autobranchia</taxon>
        <taxon>Pteriomorphia</taxon>
        <taxon>Mytilida</taxon>
        <taxon>Mytiloidea</taxon>
        <taxon>Mytilidae</taxon>
        <taxon>Mytilinae</taxon>
        <taxon>Mytilus</taxon>
    </lineage>
</organism>
<evidence type="ECO:0000256" key="5">
    <source>
        <dbReference type="SAM" id="MobiDB-lite"/>
    </source>
</evidence>
<evidence type="ECO:0000256" key="3">
    <source>
        <dbReference type="ARBA" id="ARBA00022490"/>
    </source>
</evidence>
<name>A0A8B6H453_MYTGA</name>
<comment type="caution">
    <text evidence="6">The sequence shown here is derived from an EMBL/GenBank/DDBJ whole genome shotgun (WGS) entry which is preliminary data.</text>
</comment>
<feature type="compositionally biased region" description="Low complexity" evidence="5">
    <location>
        <begin position="150"/>
        <end position="163"/>
    </location>
</feature>
<dbReference type="InterPro" id="IPR017248">
    <property type="entry name" value="HAX-1"/>
</dbReference>
<keyword evidence="7" id="KW-1185">Reference proteome</keyword>
<dbReference type="OrthoDB" id="5562606at2759"/>
<keyword evidence="4" id="KW-0597">Phosphoprotein</keyword>
<dbReference type="GO" id="GO:0030833">
    <property type="term" value="P:regulation of actin filament polymerization"/>
    <property type="evidence" value="ECO:0007669"/>
    <property type="project" value="TreeGrafter"/>
</dbReference>
<comment type="subcellular location">
    <subcellularLocation>
        <location evidence="1">Cytoplasm</location>
    </subcellularLocation>
</comment>
<keyword evidence="3" id="KW-0963">Cytoplasm</keyword>
<feature type="compositionally biased region" description="Basic and acidic residues" evidence="5">
    <location>
        <begin position="166"/>
        <end position="175"/>
    </location>
</feature>
<protein>
    <submittedName>
        <fullName evidence="6">HCLS1-associated protein X-1</fullName>
    </submittedName>
</protein>
<dbReference type="Pfam" id="PF10248">
    <property type="entry name" value="Mlf1IP"/>
    <property type="match status" value="1"/>
</dbReference>
<dbReference type="EMBL" id="UYJE01009462">
    <property type="protein sequence ID" value="VDI73754.1"/>
    <property type="molecule type" value="Genomic_DNA"/>
</dbReference>
<gene>
    <name evidence="6" type="ORF">MGAL_10B041108</name>
</gene>
<proteinExistence type="inferred from homology"/>
<evidence type="ECO:0000256" key="1">
    <source>
        <dbReference type="ARBA" id="ARBA00004496"/>
    </source>
</evidence>
<sequence>MRMQTKYFISAMSINDFFKSFFGFKRPTDHHPFAGNNIWGDDGNDEEDDHGTFFFHFDLNRQMESMQREMEDMFRNFGAVEFFPGSQHPEARDPQNPRDQMLKDNEHKEEIFVQPRQPFAPESRTQQNPRDQMLKDNEEKKESKPYFIQPFTPFRSPFSPRLPVTGKREDSDVDGKLAVDDVAKLFDNPKSQPEFRMEQPKSYSFNRSFSFTTSRGPDGRVEQRKTVRDGEGNEEVTVTRSIGDQSHSVTIKKDKSGVEEKIENFNNIDDQDINKFNRTWKSQPQPSLPESTGDQMITDNIPVIKDSTDASLFHKFFDGWFNPK</sequence>